<gene>
    <name evidence="1" type="ORF">CTAYLR_006699</name>
</gene>
<protein>
    <submittedName>
        <fullName evidence="1">Uncharacterized protein</fullName>
    </submittedName>
</protein>
<dbReference type="Proteomes" id="UP001230188">
    <property type="component" value="Unassembled WGS sequence"/>
</dbReference>
<name>A0AAD7XKH8_9STRA</name>
<sequence>MLVTVIVAPCALGFVSVTSPRRSVARFDSEEGLEWNDLEWRVQRARLVHYDTQRILRRKPRYLCYDEASKWVQRMGLWRNKKEWKQWLASGEKRNPYIPNDPEKYYGDKFRGWADFLHGEDWPPKTNK</sequence>
<organism evidence="1 2">
    <name type="scientific">Chrysophaeum taylorii</name>
    <dbReference type="NCBI Taxonomy" id="2483200"/>
    <lineage>
        <taxon>Eukaryota</taxon>
        <taxon>Sar</taxon>
        <taxon>Stramenopiles</taxon>
        <taxon>Ochrophyta</taxon>
        <taxon>Pelagophyceae</taxon>
        <taxon>Pelagomonadales</taxon>
        <taxon>Pelagomonadaceae</taxon>
        <taxon>Chrysophaeum</taxon>
    </lineage>
</organism>
<comment type="caution">
    <text evidence="1">The sequence shown here is derived from an EMBL/GenBank/DDBJ whole genome shotgun (WGS) entry which is preliminary data.</text>
</comment>
<dbReference type="EMBL" id="JAQMWT010000427">
    <property type="protein sequence ID" value="KAJ8601484.1"/>
    <property type="molecule type" value="Genomic_DNA"/>
</dbReference>
<evidence type="ECO:0000313" key="2">
    <source>
        <dbReference type="Proteomes" id="UP001230188"/>
    </source>
</evidence>
<dbReference type="AlphaFoldDB" id="A0AAD7XKH8"/>
<accession>A0AAD7XKH8</accession>
<proteinExistence type="predicted"/>
<evidence type="ECO:0000313" key="1">
    <source>
        <dbReference type="EMBL" id="KAJ8601484.1"/>
    </source>
</evidence>
<reference evidence="1" key="1">
    <citation type="submission" date="2023-01" db="EMBL/GenBank/DDBJ databases">
        <title>Metagenome sequencing of chrysophaentin producing Chrysophaeum taylorii.</title>
        <authorList>
            <person name="Davison J."/>
            <person name="Bewley C."/>
        </authorList>
    </citation>
    <scope>NUCLEOTIDE SEQUENCE</scope>
    <source>
        <strain evidence="1">NIES-1699</strain>
    </source>
</reference>
<keyword evidence="2" id="KW-1185">Reference proteome</keyword>